<sequence>SSSSSSNSHSKNVFRLHGVNVLNRKNVDSIARLTALERRRTTHILDERQRRDTMNQLLTELASLVRESASDPDNPQPPQVPVPAANTEGRPPVKSNSITTLRNAIAEIQRLRSYAGLQKINSSSSQTTSPSPSELTSLSTLAELASQHPSYEPDSNSGSSSSSPMSSPRLTSPRALSPTDLLGVTTESLTTQLNSPPLSPSDFSSQSGFSAAFPPINTPVTPHGTHTQVQTLPPLHTVVESACSAPYPPIFHTHQYESQACPSQDSRNPAPS</sequence>
<dbReference type="SUPFAM" id="SSF47459">
    <property type="entry name" value="HLH, helix-loop-helix DNA-binding domain"/>
    <property type="match status" value="1"/>
</dbReference>
<comment type="caution">
    <text evidence="3">The sequence shown here is derived from an EMBL/GenBank/DDBJ whole genome shotgun (WGS) entry which is preliminary data.</text>
</comment>
<reference evidence="3" key="1">
    <citation type="journal article" date="2020" name="Fungal Divers.">
        <title>Resolving the Mortierellaceae phylogeny through synthesis of multi-gene phylogenetics and phylogenomics.</title>
        <authorList>
            <person name="Vandepol N."/>
            <person name="Liber J."/>
            <person name="Desiro A."/>
            <person name="Na H."/>
            <person name="Kennedy M."/>
            <person name="Barry K."/>
            <person name="Grigoriev I.V."/>
            <person name="Miller A.N."/>
            <person name="O'Donnell K."/>
            <person name="Stajich J.E."/>
            <person name="Bonito G."/>
        </authorList>
    </citation>
    <scope>NUCLEOTIDE SEQUENCE</scope>
    <source>
        <strain evidence="3">NRRL 2769</strain>
    </source>
</reference>
<evidence type="ECO:0000256" key="1">
    <source>
        <dbReference type="SAM" id="MobiDB-lite"/>
    </source>
</evidence>
<evidence type="ECO:0000313" key="3">
    <source>
        <dbReference type="EMBL" id="KAG0002672.1"/>
    </source>
</evidence>
<evidence type="ECO:0000259" key="2">
    <source>
        <dbReference type="PROSITE" id="PS50888"/>
    </source>
</evidence>
<protein>
    <recommendedName>
        <fullName evidence="2">BHLH domain-containing protein</fullName>
    </recommendedName>
</protein>
<evidence type="ECO:0000313" key="4">
    <source>
        <dbReference type="Proteomes" id="UP000703661"/>
    </source>
</evidence>
<feature type="compositionally biased region" description="Low complexity" evidence="1">
    <location>
        <begin position="200"/>
        <end position="215"/>
    </location>
</feature>
<organism evidence="3 4">
    <name type="scientific">Entomortierella chlamydospora</name>
    <dbReference type="NCBI Taxonomy" id="101097"/>
    <lineage>
        <taxon>Eukaryota</taxon>
        <taxon>Fungi</taxon>
        <taxon>Fungi incertae sedis</taxon>
        <taxon>Mucoromycota</taxon>
        <taxon>Mortierellomycotina</taxon>
        <taxon>Mortierellomycetes</taxon>
        <taxon>Mortierellales</taxon>
        <taxon>Mortierellaceae</taxon>
        <taxon>Entomortierella</taxon>
    </lineage>
</organism>
<dbReference type="AlphaFoldDB" id="A0A9P6STY1"/>
<feature type="domain" description="BHLH" evidence="2">
    <location>
        <begin position="38"/>
        <end position="111"/>
    </location>
</feature>
<accession>A0A9P6STY1</accession>
<name>A0A9P6STY1_9FUNG</name>
<dbReference type="Gene3D" id="4.10.280.10">
    <property type="entry name" value="Helix-loop-helix DNA-binding domain"/>
    <property type="match status" value="1"/>
</dbReference>
<feature type="compositionally biased region" description="Low complexity" evidence="1">
    <location>
        <begin position="145"/>
        <end position="173"/>
    </location>
</feature>
<feature type="compositionally biased region" description="Polar residues" evidence="1">
    <location>
        <begin position="185"/>
        <end position="194"/>
    </location>
</feature>
<dbReference type="InterPro" id="IPR036638">
    <property type="entry name" value="HLH_DNA-bd_sf"/>
</dbReference>
<feature type="non-terminal residue" evidence="3">
    <location>
        <position position="1"/>
    </location>
</feature>
<gene>
    <name evidence="3" type="ORF">BGZ80_005935</name>
</gene>
<keyword evidence="4" id="KW-1185">Reference proteome</keyword>
<dbReference type="PROSITE" id="PS50888">
    <property type="entry name" value="BHLH"/>
    <property type="match status" value="1"/>
</dbReference>
<proteinExistence type="predicted"/>
<feature type="compositionally biased region" description="Polar residues" evidence="1">
    <location>
        <begin position="218"/>
        <end position="228"/>
    </location>
</feature>
<feature type="region of interest" description="Disordered" evidence="1">
    <location>
        <begin position="67"/>
        <end position="98"/>
    </location>
</feature>
<dbReference type="SMART" id="SM00353">
    <property type="entry name" value="HLH"/>
    <property type="match status" value="1"/>
</dbReference>
<dbReference type="Proteomes" id="UP000703661">
    <property type="component" value="Unassembled WGS sequence"/>
</dbReference>
<dbReference type="Pfam" id="PF00010">
    <property type="entry name" value="HLH"/>
    <property type="match status" value="1"/>
</dbReference>
<dbReference type="GO" id="GO:0046983">
    <property type="term" value="F:protein dimerization activity"/>
    <property type="evidence" value="ECO:0007669"/>
    <property type="project" value="InterPro"/>
</dbReference>
<feature type="region of interest" description="Disordered" evidence="1">
    <location>
        <begin position="145"/>
        <end position="228"/>
    </location>
</feature>
<dbReference type="EMBL" id="JAAAID010002924">
    <property type="protein sequence ID" value="KAG0002672.1"/>
    <property type="molecule type" value="Genomic_DNA"/>
</dbReference>
<dbReference type="InterPro" id="IPR011598">
    <property type="entry name" value="bHLH_dom"/>
</dbReference>